<dbReference type="Gene3D" id="3.90.1590.10">
    <property type="entry name" value="glutathione-dependent formaldehyde- activating enzyme (gfa)"/>
    <property type="match status" value="1"/>
</dbReference>
<reference evidence="7" key="1">
    <citation type="journal article" date="2013" name="BMC Microbiol.">
        <title>Taxonomy and evolution of bacteriochlorophyll a-containing members of the OM60/NOR5 clade of marine gammaproteobacteria: description of Luminiphilus syltensis gen. nov., sp. nov., reclassification of Haliea rubra as Pseudohaliea rubra gen. nov., comb. nov., and emendation of Chromatocurvus halotolerans.</title>
        <authorList>
            <person name="Spring S."/>
            <person name="Riedel T."/>
            <person name="Sproer C."/>
            <person name="Yan S."/>
            <person name="Harder J."/>
            <person name="Fuchs B.M."/>
        </authorList>
    </citation>
    <scope>NUCLEOTIDE SEQUENCE [LARGE SCALE GENOMIC DNA]</scope>
    <source>
        <strain evidence="7">NOR51-B</strain>
    </source>
</reference>
<feature type="compositionally biased region" description="Acidic residues" evidence="4">
    <location>
        <begin position="99"/>
        <end position="110"/>
    </location>
</feature>
<feature type="region of interest" description="Disordered" evidence="4">
    <location>
        <begin position="80"/>
        <end position="110"/>
    </location>
</feature>
<gene>
    <name evidence="6" type="ORF">NOR51B_310</name>
</gene>
<dbReference type="Pfam" id="PF04828">
    <property type="entry name" value="GFA"/>
    <property type="match status" value="1"/>
</dbReference>
<evidence type="ECO:0000256" key="4">
    <source>
        <dbReference type="SAM" id="MobiDB-lite"/>
    </source>
</evidence>
<dbReference type="GO" id="GO:0016846">
    <property type="term" value="F:carbon-sulfur lyase activity"/>
    <property type="evidence" value="ECO:0007669"/>
    <property type="project" value="InterPro"/>
</dbReference>
<evidence type="ECO:0000313" key="7">
    <source>
        <dbReference type="Proteomes" id="UP000004699"/>
    </source>
</evidence>
<accession>B8KXV3</accession>
<dbReference type="AlphaFoldDB" id="B8KXV3"/>
<organism evidence="6 7">
    <name type="scientific">Luminiphilus syltensis NOR5-1B</name>
    <dbReference type="NCBI Taxonomy" id="565045"/>
    <lineage>
        <taxon>Bacteria</taxon>
        <taxon>Pseudomonadati</taxon>
        <taxon>Pseudomonadota</taxon>
        <taxon>Gammaproteobacteria</taxon>
        <taxon>Cellvibrionales</taxon>
        <taxon>Halieaceae</taxon>
        <taxon>Luminiphilus</taxon>
    </lineage>
</organism>
<dbReference type="InterPro" id="IPR011057">
    <property type="entry name" value="Mss4-like_sf"/>
</dbReference>
<evidence type="ECO:0000259" key="5">
    <source>
        <dbReference type="Pfam" id="PF04828"/>
    </source>
</evidence>
<protein>
    <submittedName>
        <fullName evidence="6">Glutathione-dependent formaldehyde-activating, GFA</fullName>
    </submittedName>
</protein>
<proteinExistence type="inferred from homology"/>
<keyword evidence="2" id="KW-0479">Metal-binding</keyword>
<dbReference type="Proteomes" id="UP000004699">
    <property type="component" value="Unassembled WGS sequence"/>
</dbReference>
<dbReference type="GO" id="GO:0046872">
    <property type="term" value="F:metal ion binding"/>
    <property type="evidence" value="ECO:0007669"/>
    <property type="project" value="UniProtKB-KW"/>
</dbReference>
<dbReference type="STRING" id="565045.NOR51B_310"/>
<sequence>MAYTASQPSIYSSSPGVGRAFCGHCGTPLTWEGDGGEIGPLVELYTGTLDNPEAFPPEQHIHHREHLSWFETLDRLPRYSEWHDDGESPYQYGPVAGEGEGEERESGEEE</sequence>
<keyword evidence="7" id="KW-1185">Reference proteome</keyword>
<evidence type="ECO:0000256" key="3">
    <source>
        <dbReference type="ARBA" id="ARBA00022833"/>
    </source>
</evidence>
<dbReference type="InterPro" id="IPR006913">
    <property type="entry name" value="CENP-V/GFA"/>
</dbReference>
<dbReference type="eggNOG" id="COG3791">
    <property type="taxonomic scope" value="Bacteria"/>
</dbReference>
<evidence type="ECO:0000256" key="1">
    <source>
        <dbReference type="ARBA" id="ARBA00005495"/>
    </source>
</evidence>
<dbReference type="SUPFAM" id="SSF51316">
    <property type="entry name" value="Mss4-like"/>
    <property type="match status" value="1"/>
</dbReference>
<comment type="similarity">
    <text evidence="1">Belongs to the Gfa family.</text>
</comment>
<dbReference type="EMBL" id="DS999411">
    <property type="protein sequence ID" value="EED34373.1"/>
    <property type="molecule type" value="Genomic_DNA"/>
</dbReference>
<name>B8KXV3_9GAMM</name>
<keyword evidence="3" id="KW-0862">Zinc</keyword>
<dbReference type="HOGENOM" id="CLU_2167894_0_0_6"/>
<evidence type="ECO:0000313" key="6">
    <source>
        <dbReference type="EMBL" id="EED34373.1"/>
    </source>
</evidence>
<feature type="domain" description="CENP-V/GFA" evidence="5">
    <location>
        <begin position="13"/>
        <end position="63"/>
    </location>
</feature>
<evidence type="ECO:0000256" key="2">
    <source>
        <dbReference type="ARBA" id="ARBA00022723"/>
    </source>
</evidence>